<feature type="domain" description="GPI inositol-deacylase PGAP1-like alpha/beta" evidence="1">
    <location>
        <begin position="274"/>
        <end position="321"/>
    </location>
</feature>
<keyword evidence="3" id="KW-1185">Reference proteome</keyword>
<protein>
    <submittedName>
        <fullName evidence="2">Alpha/beta fold hydrolase</fullName>
    </submittedName>
</protein>
<dbReference type="AlphaFoldDB" id="A0A6N7VNA6"/>
<dbReference type="SUPFAM" id="SSF53474">
    <property type="entry name" value="alpha/beta-Hydrolases"/>
    <property type="match status" value="2"/>
</dbReference>
<dbReference type="InterPro" id="IPR012908">
    <property type="entry name" value="PGAP1-ab_dom-like"/>
</dbReference>
<gene>
    <name evidence="2" type="ORF">FYJ24_00100</name>
</gene>
<organism evidence="2 3">
    <name type="scientific">Scrofimicrobium canadense</name>
    <dbReference type="NCBI Taxonomy" id="2652290"/>
    <lineage>
        <taxon>Bacteria</taxon>
        <taxon>Bacillati</taxon>
        <taxon>Actinomycetota</taxon>
        <taxon>Actinomycetes</taxon>
        <taxon>Actinomycetales</taxon>
        <taxon>Actinomycetaceae</taxon>
        <taxon>Scrofimicrobium</taxon>
    </lineage>
</organism>
<dbReference type="Gene3D" id="3.40.50.1820">
    <property type="entry name" value="alpha/beta hydrolase"/>
    <property type="match status" value="1"/>
</dbReference>
<dbReference type="Proteomes" id="UP000470875">
    <property type="component" value="Unassembled WGS sequence"/>
</dbReference>
<evidence type="ECO:0000313" key="2">
    <source>
        <dbReference type="EMBL" id="MSS83194.1"/>
    </source>
</evidence>
<name>A0A6N7VNA6_9ACTO</name>
<sequence>MTRLNSMARYYPLRRVPQAYSSAYFWRRVGPLVAAGVGTSLWNAVVESIPRRSNARAALIASAQRRAEKVLQDSQRRFFDQPGLDTLTVREMTKIGRSIARAGRIYLWTRMAVGADRDGRARQAMRLIPRQGYDQLMLTGLAIGTALGYFRGGRVHTHLWWDSARGELGLPQGHPRPGLRRFQAPTSLGDTAADIDDLYWAEAYGQSIKISRIGEGKDRRWIVSIPGTDHPDWASQPNVADLESNFREELNLPSAMRIGLLHLINKAMHADGIERDERSKERVLLVGHSQGGMVAVALAAMDPTKLGFTVDGVITLGSPARRIKVRPGVAVLAVENDQDIIPALDGTPRREADGRVVYRRRLVRPRHNPLFYAHSSSTYTETLRQAERHRLVAPWGRLGDVVSQLSQFLPKEGEPTRVLHGYAWQELLTPLKRSTWDQYFSIERPDWQPVSFGGEVEETLPHIPTPADILAKTGNRHDPSDQ</sequence>
<evidence type="ECO:0000313" key="3">
    <source>
        <dbReference type="Proteomes" id="UP000470875"/>
    </source>
</evidence>
<proteinExistence type="predicted"/>
<keyword evidence="2" id="KW-0378">Hydrolase</keyword>
<evidence type="ECO:0000259" key="1">
    <source>
        <dbReference type="Pfam" id="PF07819"/>
    </source>
</evidence>
<dbReference type="GO" id="GO:0016788">
    <property type="term" value="F:hydrolase activity, acting on ester bonds"/>
    <property type="evidence" value="ECO:0007669"/>
    <property type="project" value="InterPro"/>
</dbReference>
<dbReference type="RefSeq" id="WP_154542493.1">
    <property type="nucleotide sequence ID" value="NZ_VULO01000001.1"/>
</dbReference>
<dbReference type="InterPro" id="IPR029058">
    <property type="entry name" value="AB_hydrolase_fold"/>
</dbReference>
<dbReference type="Pfam" id="PF07819">
    <property type="entry name" value="PGAP1"/>
    <property type="match status" value="1"/>
</dbReference>
<accession>A0A6N7VNA6</accession>
<reference evidence="2 3" key="1">
    <citation type="submission" date="2019-08" db="EMBL/GenBank/DDBJ databases">
        <title>In-depth cultivation of the pig gut microbiome towards novel bacterial diversity and tailored functional studies.</title>
        <authorList>
            <person name="Wylensek D."/>
            <person name="Hitch T.C.A."/>
            <person name="Clavel T."/>
        </authorList>
    </citation>
    <scope>NUCLEOTIDE SEQUENCE [LARGE SCALE GENOMIC DNA]</scope>
    <source>
        <strain evidence="2 3">WB03_NA08</strain>
    </source>
</reference>
<dbReference type="EMBL" id="VULO01000001">
    <property type="protein sequence ID" value="MSS83194.1"/>
    <property type="molecule type" value="Genomic_DNA"/>
</dbReference>
<comment type="caution">
    <text evidence="2">The sequence shown here is derived from an EMBL/GenBank/DDBJ whole genome shotgun (WGS) entry which is preliminary data.</text>
</comment>